<dbReference type="GO" id="GO:0000287">
    <property type="term" value="F:magnesium ion binding"/>
    <property type="evidence" value="ECO:0007669"/>
    <property type="project" value="UniProtKB-UniRule"/>
</dbReference>
<feature type="compositionally biased region" description="Basic residues" evidence="12">
    <location>
        <begin position="310"/>
        <end position="341"/>
    </location>
</feature>
<dbReference type="EMBL" id="QYBC01000003">
    <property type="protein sequence ID" value="RYB06802.1"/>
    <property type="molecule type" value="Genomic_DNA"/>
</dbReference>
<feature type="binding site" evidence="9">
    <location>
        <position position="632"/>
    </location>
    <ligand>
        <name>Mg(2+)</name>
        <dbReference type="ChEBI" id="CHEBI:18420"/>
        <label>1</label>
    </ligand>
</feature>
<dbReference type="InterPro" id="IPR013452">
    <property type="entry name" value="Xylose_isom_bac"/>
</dbReference>
<gene>
    <name evidence="9 13" type="primary">xylA</name>
    <name evidence="13" type="ORF">D3272_05005</name>
</gene>
<feature type="region of interest" description="Disordered" evidence="12">
    <location>
        <begin position="810"/>
        <end position="833"/>
    </location>
</feature>
<keyword evidence="14" id="KW-1185">Reference proteome</keyword>
<comment type="catalytic activity">
    <reaction evidence="8 9 10">
        <text>alpha-D-xylose = alpha-D-xylulofuranose</text>
        <dbReference type="Rhea" id="RHEA:22816"/>
        <dbReference type="ChEBI" id="CHEBI:28518"/>
        <dbReference type="ChEBI" id="CHEBI:188998"/>
        <dbReference type="EC" id="5.3.1.5"/>
    </reaction>
</comment>
<accession>A0A4Q2RG53</accession>
<dbReference type="EC" id="5.3.1.5" evidence="3 9"/>
<evidence type="ECO:0000256" key="2">
    <source>
        <dbReference type="ARBA" id="ARBA00011881"/>
    </source>
</evidence>
<comment type="similarity">
    <text evidence="1 9 10">Belongs to the xylose isomerase family.</text>
</comment>
<keyword evidence="9" id="KW-0460">Magnesium</keyword>
<dbReference type="PANTHER" id="PTHR48408:SF1">
    <property type="entry name" value="XYLOSE ISOMERASE"/>
    <property type="match status" value="1"/>
</dbReference>
<protein>
    <recommendedName>
        <fullName evidence="3 9">Xylose isomerase</fullName>
        <ecNumber evidence="3 9">5.3.1.5</ecNumber>
    </recommendedName>
</protein>
<dbReference type="HAMAP" id="MF_00455">
    <property type="entry name" value="Xylose_isom_A"/>
    <property type="match status" value="1"/>
</dbReference>
<evidence type="ECO:0000256" key="9">
    <source>
        <dbReference type="HAMAP-Rule" id="MF_00455"/>
    </source>
</evidence>
<feature type="binding site" evidence="9">
    <location>
        <position position="739"/>
    </location>
    <ligand>
        <name>Mg(2+)</name>
        <dbReference type="ChEBI" id="CHEBI:18420"/>
        <label>1</label>
    </ligand>
</feature>
<proteinExistence type="inferred from homology"/>
<dbReference type="PROSITE" id="PS51415">
    <property type="entry name" value="XYLOSE_ISOMERASE"/>
    <property type="match status" value="1"/>
</dbReference>
<comment type="cofactor">
    <cofactor evidence="9">
        <name>Mg(2+)</name>
        <dbReference type="ChEBI" id="CHEBI:18420"/>
    </cofactor>
    <text evidence="9">Binds 2 magnesium ions per subunit.</text>
</comment>
<dbReference type="AlphaFoldDB" id="A0A4Q2RG53"/>
<evidence type="ECO:0000313" key="14">
    <source>
        <dbReference type="Proteomes" id="UP000289411"/>
    </source>
</evidence>
<feature type="binding site" evidence="9">
    <location>
        <position position="668"/>
    </location>
    <ligand>
        <name>Mg(2+)</name>
        <dbReference type="ChEBI" id="CHEBI:18420"/>
        <label>2</label>
    </ligand>
</feature>
<evidence type="ECO:0000256" key="5">
    <source>
        <dbReference type="ARBA" id="ARBA00022723"/>
    </source>
</evidence>
<keyword evidence="6 9" id="KW-0413">Isomerase</keyword>
<dbReference type="OrthoDB" id="9763981at2"/>
<dbReference type="NCBIfam" id="NF003998">
    <property type="entry name" value="PRK05474.1"/>
    <property type="match status" value="1"/>
</dbReference>
<evidence type="ECO:0000256" key="4">
    <source>
        <dbReference type="ARBA" id="ARBA00022629"/>
    </source>
</evidence>
<comment type="subcellular location">
    <subcellularLocation>
        <location evidence="9 11">Cytoplasm</location>
    </subcellularLocation>
</comment>
<dbReference type="NCBIfam" id="TIGR02630">
    <property type="entry name" value="xylose_isom_A"/>
    <property type="match status" value="1"/>
</dbReference>
<feature type="binding site" evidence="9">
    <location>
        <position position="709"/>
    </location>
    <ligand>
        <name>Mg(2+)</name>
        <dbReference type="ChEBI" id="CHEBI:18420"/>
        <label>2</label>
    </ligand>
</feature>
<feature type="compositionally biased region" description="Basic residues" evidence="12">
    <location>
        <begin position="353"/>
        <end position="371"/>
    </location>
</feature>
<name>A0A4Q2RG53_9HYPH</name>
<evidence type="ECO:0000256" key="11">
    <source>
        <dbReference type="RuleBase" id="RU000610"/>
    </source>
</evidence>
<dbReference type="PANTHER" id="PTHR48408">
    <property type="match status" value="1"/>
</dbReference>
<evidence type="ECO:0000256" key="1">
    <source>
        <dbReference type="ARBA" id="ARBA00005765"/>
    </source>
</evidence>
<feature type="compositionally biased region" description="Gly residues" evidence="12">
    <location>
        <begin position="63"/>
        <end position="75"/>
    </location>
</feature>
<evidence type="ECO:0000256" key="8">
    <source>
        <dbReference type="ARBA" id="ARBA00033659"/>
    </source>
</evidence>
<organism evidence="13 14">
    <name type="scientific">Lichenibacterium ramalinae</name>
    <dbReference type="NCBI Taxonomy" id="2316527"/>
    <lineage>
        <taxon>Bacteria</taxon>
        <taxon>Pseudomonadati</taxon>
        <taxon>Pseudomonadota</taxon>
        <taxon>Alphaproteobacteria</taxon>
        <taxon>Hyphomicrobiales</taxon>
        <taxon>Lichenihabitantaceae</taxon>
        <taxon>Lichenibacterium</taxon>
    </lineage>
</organism>
<feature type="binding site" evidence="9">
    <location>
        <position position="671"/>
    </location>
    <ligand>
        <name>Mg(2+)</name>
        <dbReference type="ChEBI" id="CHEBI:18420"/>
        <label>2</label>
    </ligand>
</feature>
<dbReference type="SUPFAM" id="SSF51658">
    <property type="entry name" value="Xylose isomerase-like"/>
    <property type="match status" value="1"/>
</dbReference>
<feature type="compositionally biased region" description="Basic residues" evidence="12">
    <location>
        <begin position="144"/>
        <end position="209"/>
    </location>
</feature>
<dbReference type="Gene3D" id="3.20.20.150">
    <property type="entry name" value="Divalent-metal-dependent TIM barrel enzymes"/>
    <property type="match status" value="1"/>
</dbReference>
<feature type="compositionally biased region" description="Low complexity" evidence="12">
    <location>
        <begin position="268"/>
        <end position="288"/>
    </location>
</feature>
<feature type="active site" evidence="9">
    <location>
        <position position="504"/>
    </location>
</feature>
<keyword evidence="5 9" id="KW-0479">Metal-binding</keyword>
<keyword evidence="4 9" id="KW-0859">Xylose metabolism</keyword>
<evidence type="ECO:0000256" key="10">
    <source>
        <dbReference type="RuleBase" id="RU000609"/>
    </source>
</evidence>
<sequence length="833" mass="91312">MTATLPLRSSLRYVLQRVQNGARLRGRLRAVRAWLARAARPAPAPQVPERRTSRRTHHEAGAAGDGGRRGGGGRGQPRHGRPRAQWAPRGAERHRRGRAGGRGTPRLPPGRRGGQPRPRAALPLPLPRAPPAAEQLHAGGAARDRRRGAGRARPPHRHRGRRLRRLRSRRPRPPARRLPARGGHGRRRRGGGRPGGARRRGAAGRRGRGGRHDGVGREPVAPHLLHRARQCRGRPGRRHPAGPLRRGTPRPHPHRGGAHDAARPCRTPPRLRAGGGARLPAPVAAAGRRGPRRLVRHRADGGRSPAGGARPRRHLQHGRRQPRHRGGPGGGRARRRRRRDRPRADAFHARSPAQRHLRRLHQPGPRRRGPPRRADPPGPGRRRPRLPPGSRADRHLREGQPAVTLFSDLPTVRFEGPETTNPLAYRHYDPDRVVLGRTLRQHLRLAVCYWHSFVMNGADPFGAPTIARPWMTGEPMAAARAKADAAFDLFRVLDVPFYTFHDRDIAPEGDGLAATLRNTRAVGDYLGEKQAASGVALLWGTANLFSHPRFMAGAATNPDPDVFAWSAATVKTALDVTHQLGGANYVMWGGREGYETLLNTDLKRELDQMGRFLSLVVDYKHRIGFAGPILIEPKPKEPTKHQYDFDAATVYGFLRHYGLEKDVKLNLEENHALLAGHSFEHEVAVANAYGIFGSLDVNRGDPLLGWDTDQFPSDASQLTLAFHEMLKGGGLTTGGLNFDAKIRRQSIDAEDLVHAHVGGIDICAEAFLKAARLVEGGGLAGPVSERYAGWSAPDHAARGATLEEVAAAAEARAVSPQPRSGRQERLETVVARA</sequence>
<comment type="caution">
    <text evidence="13">The sequence shown here is derived from an EMBL/GenBank/DDBJ whole genome shotgun (WGS) entry which is preliminary data.</text>
</comment>
<evidence type="ECO:0000313" key="13">
    <source>
        <dbReference type="EMBL" id="RYB06802.1"/>
    </source>
</evidence>
<reference evidence="13 14" key="2">
    <citation type="submission" date="2019-02" db="EMBL/GenBank/DDBJ databases">
        <title>'Lichenibacterium ramalinii' gen. nov. sp. nov., 'Lichenibacterium minor' gen. nov. sp. nov.</title>
        <authorList>
            <person name="Pankratov T."/>
        </authorList>
    </citation>
    <scope>NUCLEOTIDE SEQUENCE [LARGE SCALE GENOMIC DNA]</scope>
    <source>
        <strain evidence="13 14">RmlP001</strain>
    </source>
</reference>
<evidence type="ECO:0000256" key="12">
    <source>
        <dbReference type="SAM" id="MobiDB-lite"/>
    </source>
</evidence>
<feature type="binding site" evidence="9">
    <location>
        <position position="668"/>
    </location>
    <ligand>
        <name>Mg(2+)</name>
        <dbReference type="ChEBI" id="CHEBI:18420"/>
        <label>1</label>
    </ligand>
</feature>
<feature type="compositionally biased region" description="Basic residues" evidence="12">
    <location>
        <begin position="224"/>
        <end position="240"/>
    </location>
</feature>
<keyword evidence="7 9" id="KW-0119">Carbohydrate metabolism</keyword>
<dbReference type="InterPro" id="IPR001998">
    <property type="entry name" value="Xylose_isomerase"/>
</dbReference>
<reference evidence="13 14" key="1">
    <citation type="submission" date="2018-09" db="EMBL/GenBank/DDBJ databases">
        <authorList>
            <person name="Grouzdev D.S."/>
            <person name="Krutkina M.S."/>
        </authorList>
    </citation>
    <scope>NUCLEOTIDE SEQUENCE [LARGE SCALE GENOMIC DNA]</scope>
    <source>
        <strain evidence="13 14">RmlP001</strain>
    </source>
</reference>
<feature type="region of interest" description="Disordered" evidence="12">
    <location>
        <begin position="39"/>
        <end position="404"/>
    </location>
</feature>
<dbReference type="GO" id="GO:0042732">
    <property type="term" value="P:D-xylose metabolic process"/>
    <property type="evidence" value="ECO:0007669"/>
    <property type="project" value="UniProtKB-UniRule"/>
</dbReference>
<evidence type="ECO:0000256" key="3">
    <source>
        <dbReference type="ARBA" id="ARBA00011958"/>
    </source>
</evidence>
<dbReference type="GO" id="GO:0005737">
    <property type="term" value="C:cytoplasm"/>
    <property type="evidence" value="ECO:0007669"/>
    <property type="project" value="UniProtKB-SubCell"/>
</dbReference>
<dbReference type="GO" id="GO:0009045">
    <property type="term" value="F:xylose isomerase activity"/>
    <property type="evidence" value="ECO:0007669"/>
    <property type="project" value="UniProtKB-UniRule"/>
</dbReference>
<keyword evidence="9" id="KW-0963">Cytoplasm</keyword>
<evidence type="ECO:0000256" key="6">
    <source>
        <dbReference type="ARBA" id="ARBA00023235"/>
    </source>
</evidence>
<feature type="compositionally biased region" description="Low complexity" evidence="12">
    <location>
        <begin position="131"/>
        <end position="141"/>
    </location>
</feature>
<feature type="compositionally biased region" description="Basic residues" evidence="12">
    <location>
        <begin position="247"/>
        <end position="256"/>
    </location>
</feature>
<dbReference type="InterPro" id="IPR036237">
    <property type="entry name" value="Xyl_isomerase-like_sf"/>
</dbReference>
<dbReference type="Proteomes" id="UP000289411">
    <property type="component" value="Unassembled WGS sequence"/>
</dbReference>
<comment type="subunit">
    <text evidence="2 9 11">Homotetramer.</text>
</comment>
<feature type="binding site" evidence="9">
    <location>
        <position position="707"/>
    </location>
    <ligand>
        <name>Mg(2+)</name>
        <dbReference type="ChEBI" id="CHEBI:18420"/>
        <label>2</label>
    </ligand>
</feature>
<dbReference type="PRINTS" id="PR00688">
    <property type="entry name" value="XYLOSISMRASE"/>
</dbReference>
<feature type="binding site" evidence="9">
    <location>
        <position position="696"/>
    </location>
    <ligand>
        <name>Mg(2+)</name>
        <dbReference type="ChEBI" id="CHEBI:18420"/>
        <label>1</label>
    </ligand>
</feature>
<feature type="active site" evidence="9">
    <location>
        <position position="501"/>
    </location>
</feature>
<evidence type="ECO:0000256" key="7">
    <source>
        <dbReference type="ARBA" id="ARBA00023277"/>
    </source>
</evidence>